<evidence type="ECO:0000313" key="3">
    <source>
        <dbReference type="Proteomes" id="UP001634394"/>
    </source>
</evidence>
<evidence type="ECO:0000313" key="2">
    <source>
        <dbReference type="EMBL" id="KAL3831951.1"/>
    </source>
</evidence>
<keyword evidence="3" id="KW-1185">Reference proteome</keyword>
<evidence type="ECO:0000256" key="1">
    <source>
        <dbReference type="SAM" id="SignalP"/>
    </source>
</evidence>
<organism evidence="2 3">
    <name type="scientific">Sinanodonta woodiana</name>
    <name type="common">Chinese pond mussel</name>
    <name type="synonym">Anodonta woodiana</name>
    <dbReference type="NCBI Taxonomy" id="1069815"/>
    <lineage>
        <taxon>Eukaryota</taxon>
        <taxon>Metazoa</taxon>
        <taxon>Spiralia</taxon>
        <taxon>Lophotrochozoa</taxon>
        <taxon>Mollusca</taxon>
        <taxon>Bivalvia</taxon>
        <taxon>Autobranchia</taxon>
        <taxon>Heteroconchia</taxon>
        <taxon>Palaeoheterodonta</taxon>
        <taxon>Unionida</taxon>
        <taxon>Unionoidea</taxon>
        <taxon>Unionidae</taxon>
        <taxon>Unioninae</taxon>
        <taxon>Sinanodonta</taxon>
    </lineage>
</organism>
<dbReference type="AlphaFoldDB" id="A0ABD3T4W7"/>
<reference evidence="2 3" key="1">
    <citation type="submission" date="2024-11" db="EMBL/GenBank/DDBJ databases">
        <title>Chromosome-level genome assembly of the freshwater bivalve Anodonta woodiana.</title>
        <authorList>
            <person name="Chen X."/>
        </authorList>
    </citation>
    <scope>NUCLEOTIDE SEQUENCE [LARGE SCALE GENOMIC DNA]</scope>
    <source>
        <strain evidence="2">MN2024</strain>
        <tissue evidence="2">Gills</tissue>
    </source>
</reference>
<proteinExistence type="predicted"/>
<name>A0ABD3T4W7_SINWO</name>
<dbReference type="Proteomes" id="UP001634394">
    <property type="component" value="Unassembled WGS sequence"/>
</dbReference>
<accession>A0ABD3T4W7</accession>
<dbReference type="EMBL" id="JBJQND010000019">
    <property type="protein sequence ID" value="KAL3831951.1"/>
    <property type="molecule type" value="Genomic_DNA"/>
</dbReference>
<feature type="signal peptide" evidence="1">
    <location>
        <begin position="1"/>
        <end position="19"/>
    </location>
</feature>
<sequence length="93" mass="9910">MKTCVLLLTITFAVVYIKGDVCPSGHANECRLTACSGNEWVLSCIDGICTCAHTGGGSHDCRENGDCGGRGVNCADGQRWRCIQGTCHCTRQN</sequence>
<protein>
    <submittedName>
        <fullName evidence="2">Uncharacterized protein</fullName>
    </submittedName>
</protein>
<keyword evidence="1" id="KW-0732">Signal</keyword>
<comment type="caution">
    <text evidence="2">The sequence shown here is derived from an EMBL/GenBank/DDBJ whole genome shotgun (WGS) entry which is preliminary data.</text>
</comment>
<gene>
    <name evidence="2" type="ORF">ACJMK2_023639</name>
</gene>
<feature type="chain" id="PRO_5044844215" evidence="1">
    <location>
        <begin position="20"/>
        <end position="93"/>
    </location>
</feature>